<accession>A0A6L6VNE3</accession>
<evidence type="ECO:0000313" key="1">
    <source>
        <dbReference type="EMBL" id="MUZ76185.1"/>
    </source>
</evidence>
<dbReference type="AlphaFoldDB" id="A0A6L6VNE3"/>
<dbReference type="Proteomes" id="UP000477951">
    <property type="component" value="Unassembled WGS sequence"/>
</dbReference>
<proteinExistence type="predicted"/>
<evidence type="ECO:0000313" key="2">
    <source>
        <dbReference type="Proteomes" id="UP000477951"/>
    </source>
</evidence>
<gene>
    <name evidence="1" type="ORF">GOZ90_26475</name>
</gene>
<dbReference type="InterPro" id="IPR009843">
    <property type="entry name" value="DUF1403"/>
</dbReference>
<comment type="caution">
    <text evidence="1">The sequence shown here is derived from an EMBL/GenBank/DDBJ whole genome shotgun (WGS) entry which is preliminary data.</text>
</comment>
<organism evidence="1 2">
    <name type="scientific">Agrobacterium vitis</name>
    <name type="common">Rhizobium vitis</name>
    <dbReference type="NCBI Taxonomy" id="373"/>
    <lineage>
        <taxon>Bacteria</taxon>
        <taxon>Pseudomonadati</taxon>
        <taxon>Pseudomonadota</taxon>
        <taxon>Alphaproteobacteria</taxon>
        <taxon>Hyphomicrobiales</taxon>
        <taxon>Rhizobiaceae</taxon>
        <taxon>Rhizobium/Agrobacterium group</taxon>
        <taxon>Agrobacterium</taxon>
    </lineage>
</organism>
<protein>
    <submittedName>
        <fullName evidence="1">DUF1403 family protein</fullName>
    </submittedName>
</protein>
<dbReference type="Pfam" id="PF07183">
    <property type="entry name" value="DUF1403"/>
    <property type="match status" value="1"/>
</dbReference>
<name>A0A6L6VNE3_AGRVI</name>
<dbReference type="RefSeq" id="WP_337738844.1">
    <property type="nucleotide sequence ID" value="NZ_WPHR01000053.1"/>
</dbReference>
<sequence length="115" mass="12483">MVNTGLYRARDLHYGAWIRSRPPLQQLPSGRPAYRAAVAAKMLGRSEDESALRDAVQMTAAGDDPGPAGKLFLATRRQRRLNLNRTSDGSGGRLYVACGSVISRQTAIASVRSVR</sequence>
<dbReference type="EMBL" id="WPHR01000053">
    <property type="protein sequence ID" value="MUZ76185.1"/>
    <property type="molecule type" value="Genomic_DNA"/>
</dbReference>
<reference evidence="1 2" key="1">
    <citation type="submission" date="2019-12" db="EMBL/GenBank/DDBJ databases">
        <title>Whole-genome sequencing of Allorhizobium vitis.</title>
        <authorList>
            <person name="Gan H.M."/>
            <person name="Szegedi E."/>
            <person name="Burr T."/>
            <person name="Savka M.A."/>
        </authorList>
    </citation>
    <scope>NUCLEOTIDE SEQUENCE [LARGE SCALE GENOMIC DNA]</scope>
    <source>
        <strain evidence="1 2">CG516</strain>
    </source>
</reference>